<dbReference type="AlphaFoldDB" id="G2WXK9"/>
<gene>
    <name evidence="3" type="ORF">VDAG_02988</name>
</gene>
<feature type="compositionally biased region" description="Basic and acidic residues" evidence="2">
    <location>
        <begin position="513"/>
        <end position="526"/>
    </location>
</feature>
<reference evidence="3 4" key="1">
    <citation type="submission" date="2008-03" db="EMBL/GenBank/DDBJ databases">
        <title>The Genome Sequence of Verticillium dahliae VdLs.17.</title>
        <authorList>
            <consortium name="The Broad Institute Genome Sequencing Platform"/>
            <person name="Ma L.-J.J."/>
            <person name="Klosterman S.J."/>
            <person name="Subbarao K."/>
            <person name="Dobinson K."/>
            <person name="Veronese P."/>
            <person name="Kang S."/>
            <person name="Gold S.E."/>
            <person name="Young S."/>
            <person name="Jaffe D."/>
            <person name="Gnerre S."/>
            <person name="Berlin A."/>
            <person name="Heiman D."/>
            <person name="Hepburn T."/>
            <person name="Sykes S."/>
            <person name="Alvarado L."/>
            <person name="Kodira C.D."/>
            <person name="Lander E."/>
            <person name="Galagan J."/>
            <person name="Nusbaum C."/>
            <person name="Birren B."/>
        </authorList>
    </citation>
    <scope>NUCLEOTIDE SEQUENCE [LARGE SCALE GENOMIC DNA]</scope>
    <source>
        <strain evidence="4">VdLs.17 / ATCC MYA-4575 / FGSC 10137</strain>
    </source>
</reference>
<dbReference type="HOGENOM" id="CLU_542060_0_0_1"/>
<name>G2WXK9_VERDV</name>
<evidence type="ECO:0000256" key="2">
    <source>
        <dbReference type="SAM" id="MobiDB-lite"/>
    </source>
</evidence>
<dbReference type="KEGG" id="vda:VDAG_02988"/>
<feature type="coiled-coil region" evidence="1">
    <location>
        <begin position="453"/>
        <end position="480"/>
    </location>
</feature>
<proteinExistence type="predicted"/>
<accession>G2WXK9</accession>
<evidence type="ECO:0000313" key="3">
    <source>
        <dbReference type="EMBL" id="EGY21464.1"/>
    </source>
</evidence>
<evidence type="ECO:0000256" key="1">
    <source>
        <dbReference type="SAM" id="Coils"/>
    </source>
</evidence>
<evidence type="ECO:0000313" key="4">
    <source>
        <dbReference type="Proteomes" id="UP000001611"/>
    </source>
</evidence>
<sequence>MARVELMMTSGNPLGRSGSSGVIILIEQQCYQLAWLTAAATAAPQEGRGDASDNGASCKAFKHWDCADPPRVDEVELLDLGDLSLEDAPARRLRLRDVDFSDVDEKTGFNVTELIRRESAIETDDKTLHSKILRLLSDPEVVGDNSEVANLYYKRQADDENSGDDSDNDNKFDANKPDKVFADNSAGPGSSHTYDMCTPKISYKVQGYEGTTDLYDLENWGDCKNFNIVYKKNTINNRNGLRTYIREHILEKQMLQIFINQKFKNQKGSPVPSYDANSIKSHCHYLQRFWEGKGKLSQVGDQKDKAWDAVARAWPHRENKDHSSDVNDIVWLEAELNGYKERAFDSSKSLRSDKKMKSSLQDIHDAKHAATALRMTILVGKYMDNGGISAIYKAQAQRVAVKLNEVEDALVVNWQGSETEYERLDLSGKWLQFIEEWTDRTNKKLEDFLLKYLPRAKELIKEADEKAAELKKEKKELPKDDKDLLDTLRATVEEIERTTGPNKPKALFKNPFRKTDRQEGDHGFTS</sequence>
<dbReference type="STRING" id="498257.G2WXK9"/>
<feature type="region of interest" description="Disordered" evidence="2">
    <location>
        <begin position="153"/>
        <end position="191"/>
    </location>
</feature>
<dbReference type="InParanoid" id="G2WXK9"/>
<keyword evidence="4" id="KW-1185">Reference proteome</keyword>
<dbReference type="Proteomes" id="UP000001611">
    <property type="component" value="Chromosome 3"/>
</dbReference>
<keyword evidence="1" id="KW-0175">Coiled coil</keyword>
<organism evidence="3 4">
    <name type="scientific">Verticillium dahliae (strain VdLs.17 / ATCC MYA-4575 / FGSC 10137)</name>
    <name type="common">Verticillium wilt</name>
    <dbReference type="NCBI Taxonomy" id="498257"/>
    <lineage>
        <taxon>Eukaryota</taxon>
        <taxon>Fungi</taxon>
        <taxon>Dikarya</taxon>
        <taxon>Ascomycota</taxon>
        <taxon>Pezizomycotina</taxon>
        <taxon>Sordariomycetes</taxon>
        <taxon>Hypocreomycetidae</taxon>
        <taxon>Glomerellales</taxon>
        <taxon>Plectosphaerellaceae</taxon>
        <taxon>Verticillium</taxon>
    </lineage>
</organism>
<dbReference type="RefSeq" id="XP_009651936.1">
    <property type="nucleotide sequence ID" value="XM_009653641.1"/>
</dbReference>
<dbReference type="GeneID" id="20704451"/>
<protein>
    <submittedName>
        <fullName evidence="3">Uncharacterized protein</fullName>
    </submittedName>
</protein>
<feature type="compositionally biased region" description="Basic and acidic residues" evidence="2">
    <location>
        <begin position="168"/>
        <end position="181"/>
    </location>
</feature>
<dbReference type="EMBL" id="DS572698">
    <property type="protein sequence ID" value="EGY21464.1"/>
    <property type="molecule type" value="Genomic_DNA"/>
</dbReference>
<feature type="region of interest" description="Disordered" evidence="2">
    <location>
        <begin position="495"/>
        <end position="526"/>
    </location>
</feature>